<dbReference type="EMBL" id="JBHLWM010000012">
    <property type="protein sequence ID" value="MFC0243675.1"/>
    <property type="molecule type" value="Genomic_DNA"/>
</dbReference>
<dbReference type="Proteomes" id="UP001589775">
    <property type="component" value="Unassembled WGS sequence"/>
</dbReference>
<keyword evidence="2" id="KW-1185">Reference proteome</keyword>
<dbReference type="InterPro" id="IPR010064">
    <property type="entry name" value="HK97-gp10_tail"/>
</dbReference>
<accession>A0ABV6F029</accession>
<protein>
    <submittedName>
        <fullName evidence="1">HK97-gp10 family putative phage morphogenesis protein</fullName>
    </submittedName>
</protein>
<reference evidence="1 2" key="1">
    <citation type="submission" date="2024-09" db="EMBL/GenBank/DDBJ databases">
        <authorList>
            <person name="Sun Q."/>
            <person name="Mori K."/>
        </authorList>
    </citation>
    <scope>NUCLEOTIDE SEQUENCE [LARGE SCALE GENOMIC DNA]</scope>
    <source>
        <strain evidence="1 2">KCTC 23279</strain>
    </source>
</reference>
<dbReference type="Pfam" id="PF04883">
    <property type="entry name" value="HK97-gp10_like"/>
    <property type="match status" value="1"/>
</dbReference>
<dbReference type="NCBIfam" id="TIGR01725">
    <property type="entry name" value="phge_HK97_gp10"/>
    <property type="match status" value="1"/>
</dbReference>
<evidence type="ECO:0000313" key="2">
    <source>
        <dbReference type="Proteomes" id="UP001589775"/>
    </source>
</evidence>
<proteinExistence type="predicted"/>
<dbReference type="RefSeq" id="WP_378392890.1">
    <property type="nucleotide sequence ID" value="NZ_JBHLWM010000012.1"/>
</dbReference>
<evidence type="ECO:0000313" key="1">
    <source>
        <dbReference type="EMBL" id="MFC0243675.1"/>
    </source>
</evidence>
<organism evidence="1 2">
    <name type="scientific">Rhodopseudomonas telluris</name>
    <dbReference type="NCBI Taxonomy" id="644215"/>
    <lineage>
        <taxon>Bacteria</taxon>
        <taxon>Pseudomonadati</taxon>
        <taxon>Pseudomonadota</taxon>
        <taxon>Alphaproteobacteria</taxon>
        <taxon>Hyphomicrobiales</taxon>
        <taxon>Nitrobacteraceae</taxon>
        <taxon>Rhodopseudomonas</taxon>
    </lineage>
</organism>
<sequence length="177" mass="19146">MARADDDVQSWLSSLPYKYRRELARAIKEEADGLAAAIKERAPRKSGALAGTVKVRRKRNELDLEVAAGGDGTVKEVRSGSGEDYDYALAIEFGTSKMQAQPFFYNTARELMPAIRERIEQRVGELTSREGGLSFGSLAFGVSVGRILGSAAFETAVPVAALPPPVLELNLVDGVWS</sequence>
<gene>
    <name evidence="1" type="ORF">ACFFJ6_24545</name>
</gene>
<comment type="caution">
    <text evidence="1">The sequence shown here is derived from an EMBL/GenBank/DDBJ whole genome shotgun (WGS) entry which is preliminary data.</text>
</comment>
<name>A0ABV6F029_9BRAD</name>